<dbReference type="InParanoid" id="K1X4B4"/>
<name>K1X4B4_MARBU</name>
<keyword evidence="3" id="KW-1185">Reference proteome</keyword>
<evidence type="ECO:0000313" key="3">
    <source>
        <dbReference type="Proteomes" id="UP000006753"/>
    </source>
</evidence>
<protein>
    <submittedName>
        <fullName evidence="2">Uncharacterized protein</fullName>
    </submittedName>
</protein>
<feature type="compositionally biased region" description="Low complexity" evidence="1">
    <location>
        <begin position="453"/>
        <end position="467"/>
    </location>
</feature>
<organism evidence="2 3">
    <name type="scientific">Marssonina brunnea f. sp. multigermtubi (strain MB_m1)</name>
    <name type="common">Marssonina leaf spot fungus</name>
    <dbReference type="NCBI Taxonomy" id="1072389"/>
    <lineage>
        <taxon>Eukaryota</taxon>
        <taxon>Fungi</taxon>
        <taxon>Dikarya</taxon>
        <taxon>Ascomycota</taxon>
        <taxon>Pezizomycotina</taxon>
        <taxon>Leotiomycetes</taxon>
        <taxon>Helotiales</taxon>
        <taxon>Drepanopezizaceae</taxon>
        <taxon>Drepanopeziza</taxon>
    </lineage>
</organism>
<dbReference type="GeneID" id="18757923"/>
<dbReference type="Proteomes" id="UP000006753">
    <property type="component" value="Unassembled WGS sequence"/>
</dbReference>
<gene>
    <name evidence="2" type="ORF">MBM_01988</name>
</gene>
<dbReference type="AlphaFoldDB" id="K1X4B4"/>
<sequence>MVSMALEGDFGARPATGFFLPRPTVIFPIPHPSQGIPTAPYGTMNWATLDPTTRLYKGKNIYKWGDSPGLEHHCGVCSTPLHNSRAKTSCIGKHVEPCYRFHQQLHFVGKSHECFGCNSSDELHHSRHKEILKIIREIATLDHTATVLPPDKSTGLKARRSSTSTNTTTTSSNLTDTASEVVSVDGTNQVKITRRARKKAKKTGNGSARDRKYVEAFPKDETDFVSEAIHLTVHESKGAWHGTYVYDHKKPVIEESAGVDDNEEIEYTEESMTMEFESLAVQSPGIPSKSYTAPLKDLTPRQRKNVLKTTTALKYQCKGSSSRKYATQLNAEMLDPFSGLDPQIFFRLGIDVDPSKSSKARKDLVAKLVAAVKEDMTIIEREESETEMRAEGFRRWAGRQAYAAILRIREHLDWATGQKITVPTFEDFPDDEIDLDGSELAEQENPTQELELKTTTPKPNAKTAWPAGSKKLEDDDGFTVASRKRFSGKKVQGGKKFTKMSASTNRIAALNIDEEEEAGGDVHEMVRRYEQRRAGERNLGGLHTGSTPDRRTVGGRTLIIR</sequence>
<feature type="region of interest" description="Disordered" evidence="1">
    <location>
        <begin position="440"/>
        <end position="470"/>
    </location>
</feature>
<dbReference type="OrthoDB" id="3642840at2759"/>
<proteinExistence type="predicted"/>
<dbReference type="KEGG" id="mbe:MBM_01988"/>
<dbReference type="HOGENOM" id="CLU_485774_0_0_1"/>
<feature type="compositionally biased region" description="Low complexity" evidence="1">
    <location>
        <begin position="161"/>
        <end position="173"/>
    </location>
</feature>
<reference evidence="2 3" key="1">
    <citation type="journal article" date="2012" name="BMC Genomics">
        <title>Sequencing the genome of Marssonina brunnea reveals fungus-poplar co-evolution.</title>
        <authorList>
            <person name="Zhu S."/>
            <person name="Cao Y.-Z."/>
            <person name="Jiang C."/>
            <person name="Tan B.-Y."/>
            <person name="Wang Z."/>
            <person name="Feng S."/>
            <person name="Zhang L."/>
            <person name="Su X.-H."/>
            <person name="Brejova B."/>
            <person name="Vinar T."/>
            <person name="Xu M."/>
            <person name="Wang M.-X."/>
            <person name="Zhang S.-G."/>
            <person name="Huang M.-R."/>
            <person name="Wu R."/>
            <person name="Zhou Y."/>
        </authorList>
    </citation>
    <scope>NUCLEOTIDE SEQUENCE [LARGE SCALE GENOMIC DNA]</scope>
    <source>
        <strain evidence="2 3">MB_m1</strain>
    </source>
</reference>
<dbReference type="OMA" id="GLEHHCG"/>
<feature type="region of interest" description="Disordered" evidence="1">
    <location>
        <begin position="150"/>
        <end position="173"/>
    </location>
</feature>
<dbReference type="EMBL" id="JH921430">
    <property type="protein sequence ID" value="EKD20036.1"/>
    <property type="molecule type" value="Genomic_DNA"/>
</dbReference>
<dbReference type="eggNOG" id="ENOG502SA8S">
    <property type="taxonomic scope" value="Eukaryota"/>
</dbReference>
<accession>K1X4B4</accession>
<evidence type="ECO:0000256" key="1">
    <source>
        <dbReference type="SAM" id="MobiDB-lite"/>
    </source>
</evidence>
<evidence type="ECO:0000313" key="2">
    <source>
        <dbReference type="EMBL" id="EKD20036.1"/>
    </source>
</evidence>